<proteinExistence type="predicted"/>
<dbReference type="AlphaFoldDB" id="Q3SHZ4"/>
<accession>Q3SHZ4</accession>
<dbReference type="STRING" id="292415.Tbd_1786"/>
<dbReference type="InterPro" id="IPR007345">
    <property type="entry name" value="Polysacch_pyruvyl_Trfase"/>
</dbReference>
<reference evidence="2 3" key="1">
    <citation type="journal article" date="2006" name="J. Bacteriol.">
        <title>The genome sequence of the obligately chemolithoautotrophic, facultatively anaerobic bacterium Thiobacillus denitrificans.</title>
        <authorList>
            <person name="Beller H.R."/>
            <person name="Chain P.S."/>
            <person name="Letain T.E."/>
            <person name="Chakicherla A."/>
            <person name="Larimer F.W."/>
            <person name="Richardson P.M."/>
            <person name="Coleman M.A."/>
            <person name="Wood A.P."/>
            <person name="Kelly D.P."/>
        </authorList>
    </citation>
    <scope>NUCLEOTIDE SEQUENCE [LARGE SCALE GENOMIC DNA]</scope>
    <source>
        <strain evidence="2 3">ATCC 25259</strain>
    </source>
</reference>
<organism evidence="2 3">
    <name type="scientific">Thiobacillus denitrificans (strain ATCC 25259 / T1)</name>
    <dbReference type="NCBI Taxonomy" id="292415"/>
    <lineage>
        <taxon>Bacteria</taxon>
        <taxon>Pseudomonadati</taxon>
        <taxon>Pseudomonadota</taxon>
        <taxon>Betaproteobacteria</taxon>
        <taxon>Nitrosomonadales</taxon>
        <taxon>Thiobacillaceae</taxon>
        <taxon>Thiobacillus</taxon>
    </lineage>
</organism>
<dbReference type="EMBL" id="CP000116">
    <property type="protein sequence ID" value="AAZ97739.1"/>
    <property type="molecule type" value="Genomic_DNA"/>
</dbReference>
<dbReference type="eggNOG" id="COG2327">
    <property type="taxonomic scope" value="Bacteria"/>
</dbReference>
<evidence type="ECO:0000313" key="3">
    <source>
        <dbReference type="Proteomes" id="UP000008291"/>
    </source>
</evidence>
<sequence length="298" mass="33966">MRRIRTLLSKKPSKLVFNLRKYAAFRQAWKSINVNRTSYSKTRRHYDAVVIGSDEVWNIQNPTFAMMPEYFGRGLNAKNIITYAPSSSKTTYADVAQNPLLAEGMRNIHHFSARDRNTFEIVEKIVNKPVTMVLDPTFLVEYDEEVEEAGVNSHGYVLVYTYQFDRLKIEKTRRFARSRGLRLISPCFYNDWCDEVVPCTPFGFLGLIRDAEYVVTDTFHGSIFSILYGKHFGSYASEKIKVAALLSALGLADRELGGVDDIGSVLDARIDYGRVRTCIEQERDVSLNYLRQALAPAG</sequence>
<protein>
    <recommendedName>
        <fullName evidence="1">Polysaccharide pyruvyl transferase domain-containing protein</fullName>
    </recommendedName>
</protein>
<evidence type="ECO:0000259" key="1">
    <source>
        <dbReference type="Pfam" id="PF04230"/>
    </source>
</evidence>
<dbReference type="HOGENOM" id="CLU_025617_1_0_4"/>
<dbReference type="Pfam" id="PF04230">
    <property type="entry name" value="PS_pyruv_trans"/>
    <property type="match status" value="1"/>
</dbReference>
<dbReference type="DNASU" id="3671450"/>
<feature type="domain" description="Polysaccharide pyruvyl transferase" evidence="1">
    <location>
        <begin position="25"/>
        <end position="232"/>
    </location>
</feature>
<gene>
    <name evidence="2" type="ordered locus">Tbd_1786</name>
</gene>
<dbReference type="KEGG" id="tbd:Tbd_1786"/>
<dbReference type="Proteomes" id="UP000008291">
    <property type="component" value="Chromosome"/>
</dbReference>
<evidence type="ECO:0000313" key="2">
    <source>
        <dbReference type="EMBL" id="AAZ97739.1"/>
    </source>
</evidence>
<keyword evidence="3" id="KW-1185">Reference proteome</keyword>
<name>Q3SHZ4_THIDA</name>